<organism evidence="4 5">
    <name type="scientific">Zostera marina</name>
    <name type="common">Eelgrass</name>
    <dbReference type="NCBI Taxonomy" id="29655"/>
    <lineage>
        <taxon>Eukaryota</taxon>
        <taxon>Viridiplantae</taxon>
        <taxon>Streptophyta</taxon>
        <taxon>Embryophyta</taxon>
        <taxon>Tracheophyta</taxon>
        <taxon>Spermatophyta</taxon>
        <taxon>Magnoliopsida</taxon>
        <taxon>Liliopsida</taxon>
        <taxon>Zosteraceae</taxon>
        <taxon>Zostera</taxon>
    </lineage>
</organism>
<evidence type="ECO:0000313" key="5">
    <source>
        <dbReference type="Proteomes" id="UP000036987"/>
    </source>
</evidence>
<keyword evidence="1" id="KW-0175">Coiled coil</keyword>
<dbReference type="EMBL" id="LFYR01000658">
    <property type="protein sequence ID" value="KMZ71793.1"/>
    <property type="molecule type" value="Genomic_DNA"/>
</dbReference>
<accession>A0A0K9PRV0</accession>
<keyword evidence="3" id="KW-0472">Membrane</keyword>
<dbReference type="STRING" id="29655.A0A0K9PRV0"/>
<dbReference type="OrthoDB" id="723791at2759"/>
<evidence type="ECO:0000256" key="1">
    <source>
        <dbReference type="SAM" id="Coils"/>
    </source>
</evidence>
<keyword evidence="3" id="KW-1133">Transmembrane helix</keyword>
<evidence type="ECO:0008006" key="6">
    <source>
        <dbReference type="Google" id="ProtNLM"/>
    </source>
</evidence>
<comment type="caution">
    <text evidence="4">The sequence shown here is derived from an EMBL/GenBank/DDBJ whole genome shotgun (WGS) entry which is preliminary data.</text>
</comment>
<evidence type="ECO:0000256" key="2">
    <source>
        <dbReference type="SAM" id="MobiDB-lite"/>
    </source>
</evidence>
<feature type="compositionally biased region" description="Basic and acidic residues" evidence="2">
    <location>
        <begin position="266"/>
        <end position="287"/>
    </location>
</feature>
<gene>
    <name evidence="4" type="ORF">ZOSMA_175G00360</name>
</gene>
<feature type="transmembrane region" description="Helical" evidence="3">
    <location>
        <begin position="608"/>
        <end position="628"/>
    </location>
</feature>
<keyword evidence="5" id="KW-1185">Reference proteome</keyword>
<feature type="compositionally biased region" description="Low complexity" evidence="2">
    <location>
        <begin position="255"/>
        <end position="265"/>
    </location>
</feature>
<dbReference type="PANTHER" id="PTHR34835">
    <property type="entry name" value="OS07G0283600 PROTEIN-RELATED"/>
    <property type="match status" value="1"/>
</dbReference>
<evidence type="ECO:0000313" key="4">
    <source>
        <dbReference type="EMBL" id="KMZ71793.1"/>
    </source>
</evidence>
<dbReference type="Proteomes" id="UP000036987">
    <property type="component" value="Unassembled WGS sequence"/>
</dbReference>
<proteinExistence type="predicted"/>
<sequence length="637" mass="72565">MDTGDQPKASYDEGGDFRSIDTVRGSFRGAGLIQHKCIFSRIISDRIGARLSSSVKIKLMYTPFHHFMDAGALVVDSMLLDDICGRYIGESQFCFGAFVLTCSDEDFGKILGLPHTGRKIDLIETTSKGTSNLGRFYNKHLYGKILTRQKISVMFRDLANCMGNSTVDEDDVVRLYLCLLFSRFLFTNARCTLRRKIISFIEDLDDICSYNWARAVRDVTFSNIDYCWTRVLERERGGRSASVYMMGCPAALMDTETSTEGQSSSSDHDCTSNDVHDSVHDDSDDLAHNSSSLRTPEIVSRDLCSESSNKPKRQTDMDRLMRGRNLLEELDNVDDVIVVHPHDPDISDEIHRKSEHVSVGTDSWWYYPCNEDQRVCLDYDSNGSQGESIGNESTKETSFFSSCPGLSEIDIYRNPEHGGLQVECSEDSRGNIFRRRTNPGYLTATLPSYPEDRGPPMDTPFVVDADGFIMYVDGLPNLWSEVEGRGGDLMHKFDVNQLEIEGASPHEVHKLGTDEEGSADRLEKMVVRGEDLIGRNAGEQDGLERDVPSRVQRIKKRRELQRTNQLERERIAELEVAVMKEEADDLKKYKNERKKRYSQIGLAKELQMIGYVLVIEIIYVWFIFFDYYDDWWVHSNL</sequence>
<name>A0A0K9PRV0_ZOSMR</name>
<evidence type="ECO:0000256" key="3">
    <source>
        <dbReference type="SAM" id="Phobius"/>
    </source>
</evidence>
<dbReference type="AlphaFoldDB" id="A0A0K9PRV0"/>
<dbReference type="PANTHER" id="PTHR34835:SF81">
    <property type="entry name" value="OS06G0475900 PROTEIN"/>
    <property type="match status" value="1"/>
</dbReference>
<protein>
    <recommendedName>
        <fullName evidence="6">Aminotransferase-like plant mobile domain-containing protein</fullName>
    </recommendedName>
</protein>
<reference evidence="5" key="1">
    <citation type="journal article" date="2016" name="Nature">
        <title>The genome of the seagrass Zostera marina reveals angiosperm adaptation to the sea.</title>
        <authorList>
            <person name="Olsen J.L."/>
            <person name="Rouze P."/>
            <person name="Verhelst B."/>
            <person name="Lin Y.-C."/>
            <person name="Bayer T."/>
            <person name="Collen J."/>
            <person name="Dattolo E."/>
            <person name="De Paoli E."/>
            <person name="Dittami S."/>
            <person name="Maumus F."/>
            <person name="Michel G."/>
            <person name="Kersting A."/>
            <person name="Lauritano C."/>
            <person name="Lohaus R."/>
            <person name="Toepel M."/>
            <person name="Tonon T."/>
            <person name="Vanneste K."/>
            <person name="Amirebrahimi M."/>
            <person name="Brakel J."/>
            <person name="Bostroem C."/>
            <person name="Chovatia M."/>
            <person name="Grimwood J."/>
            <person name="Jenkins J.W."/>
            <person name="Jueterbock A."/>
            <person name="Mraz A."/>
            <person name="Stam W.T."/>
            <person name="Tice H."/>
            <person name="Bornberg-Bauer E."/>
            <person name="Green P.J."/>
            <person name="Pearson G.A."/>
            <person name="Procaccini G."/>
            <person name="Duarte C.M."/>
            <person name="Schmutz J."/>
            <person name="Reusch T.B.H."/>
            <person name="Van de Peer Y."/>
        </authorList>
    </citation>
    <scope>NUCLEOTIDE SEQUENCE [LARGE SCALE GENOMIC DNA]</scope>
    <source>
        <strain evidence="5">cv. Finnish</strain>
    </source>
</reference>
<feature type="region of interest" description="Disordered" evidence="2">
    <location>
        <begin position="255"/>
        <end position="318"/>
    </location>
</feature>
<feature type="coiled-coil region" evidence="1">
    <location>
        <begin position="557"/>
        <end position="584"/>
    </location>
</feature>
<keyword evidence="3" id="KW-0812">Transmembrane</keyword>